<organism evidence="1 2">
    <name type="scientific">Candidatus Protofrankia californiensis</name>
    <dbReference type="NCBI Taxonomy" id="1839754"/>
    <lineage>
        <taxon>Bacteria</taxon>
        <taxon>Bacillati</taxon>
        <taxon>Actinomycetota</taxon>
        <taxon>Actinomycetes</taxon>
        <taxon>Frankiales</taxon>
        <taxon>Frankiaceae</taxon>
        <taxon>Protofrankia</taxon>
    </lineage>
</organism>
<dbReference type="Proteomes" id="UP000199013">
    <property type="component" value="Unassembled WGS sequence"/>
</dbReference>
<name>A0A1C3NVP5_9ACTN</name>
<accession>A0A1C3NVP5</accession>
<protein>
    <recommendedName>
        <fullName evidence="3">ESX-1 secretion-associated protein</fullName>
    </recommendedName>
</protein>
<dbReference type="AlphaFoldDB" id="A0A1C3NVP5"/>
<proteinExistence type="predicted"/>
<evidence type="ECO:0008006" key="3">
    <source>
        <dbReference type="Google" id="ProtNLM"/>
    </source>
</evidence>
<sequence>MSNTTGEAIDIEGAKAYLTGLRGNITHTATTEIETLLAGLARFGFGDTQVLGAITATRDLLTSTVAQIDTALGRLRGVHANIAETVAAAGHGQAARDVTAYEQH</sequence>
<gene>
    <name evidence="1" type="ORF">FDG2_1447</name>
</gene>
<dbReference type="EMBL" id="FLUV01000596">
    <property type="protein sequence ID" value="SBW19591.1"/>
    <property type="molecule type" value="Genomic_DNA"/>
</dbReference>
<keyword evidence="2" id="KW-1185">Reference proteome</keyword>
<reference evidence="2" key="1">
    <citation type="submission" date="2016-02" db="EMBL/GenBank/DDBJ databases">
        <authorList>
            <person name="Wibberg D."/>
        </authorList>
    </citation>
    <scope>NUCLEOTIDE SEQUENCE [LARGE SCALE GENOMIC DNA]</scope>
</reference>
<evidence type="ECO:0000313" key="2">
    <source>
        <dbReference type="Proteomes" id="UP000199013"/>
    </source>
</evidence>
<evidence type="ECO:0000313" key="1">
    <source>
        <dbReference type="EMBL" id="SBW19591.1"/>
    </source>
</evidence>